<dbReference type="Proteomes" id="UP000598146">
    <property type="component" value="Unassembled WGS sequence"/>
</dbReference>
<reference evidence="3" key="1">
    <citation type="submission" date="2020-11" db="EMBL/GenBank/DDBJ databases">
        <title>Isolation and identification of active actinomycetes.</title>
        <authorList>
            <person name="Sun X."/>
        </authorList>
    </citation>
    <scope>NUCLEOTIDE SEQUENCE</scope>
    <source>
        <strain evidence="3">NEAU-A11</strain>
    </source>
</reference>
<dbReference type="RefSeq" id="WP_196419170.1">
    <property type="nucleotide sequence ID" value="NZ_JADQTO010000027.1"/>
</dbReference>
<evidence type="ECO:0000256" key="1">
    <source>
        <dbReference type="SAM" id="MobiDB-lite"/>
    </source>
</evidence>
<evidence type="ECO:0000313" key="3">
    <source>
        <dbReference type="EMBL" id="MBG0567392.1"/>
    </source>
</evidence>
<keyword evidence="2" id="KW-0812">Transmembrane</keyword>
<evidence type="ECO:0000313" key="4">
    <source>
        <dbReference type="Proteomes" id="UP000598146"/>
    </source>
</evidence>
<feature type="transmembrane region" description="Helical" evidence="2">
    <location>
        <begin position="42"/>
        <end position="66"/>
    </location>
</feature>
<feature type="transmembrane region" description="Helical" evidence="2">
    <location>
        <begin position="9"/>
        <end position="30"/>
    </location>
</feature>
<dbReference type="AlphaFoldDB" id="A0A931CG65"/>
<feature type="region of interest" description="Disordered" evidence="1">
    <location>
        <begin position="111"/>
        <end position="137"/>
    </location>
</feature>
<gene>
    <name evidence="3" type="ORF">I4J89_38695</name>
</gene>
<keyword evidence="4" id="KW-1185">Reference proteome</keyword>
<feature type="transmembrane region" description="Helical" evidence="2">
    <location>
        <begin position="78"/>
        <end position="100"/>
    </location>
</feature>
<organism evidence="3 4">
    <name type="scientific">Actinoplanes aureus</name>
    <dbReference type="NCBI Taxonomy" id="2792083"/>
    <lineage>
        <taxon>Bacteria</taxon>
        <taxon>Bacillati</taxon>
        <taxon>Actinomycetota</taxon>
        <taxon>Actinomycetes</taxon>
        <taxon>Micromonosporales</taxon>
        <taxon>Micromonosporaceae</taxon>
        <taxon>Actinoplanes</taxon>
    </lineage>
</organism>
<name>A0A931CG65_9ACTN</name>
<proteinExistence type="predicted"/>
<sequence length="137" mass="15241">MGSDTRRRWLWALVAVQAVLVLPVVFIWLGPAQEAVDAAPDANIGAGLIGLYLLAFGLPWSVFVCLLDNRYELFDSALGNLVVAGPAVFNLALTAGLLWWSGRHPVVESDWQIEEYDPDEEEEEEEEEAEEEADRAR</sequence>
<comment type="caution">
    <text evidence="3">The sequence shown here is derived from an EMBL/GenBank/DDBJ whole genome shotgun (WGS) entry which is preliminary data.</text>
</comment>
<protein>
    <submittedName>
        <fullName evidence="3">Uncharacterized protein</fullName>
    </submittedName>
</protein>
<accession>A0A931CG65</accession>
<evidence type="ECO:0000256" key="2">
    <source>
        <dbReference type="SAM" id="Phobius"/>
    </source>
</evidence>
<keyword evidence="2" id="KW-0472">Membrane</keyword>
<dbReference type="EMBL" id="JADQTO010000027">
    <property type="protein sequence ID" value="MBG0567392.1"/>
    <property type="molecule type" value="Genomic_DNA"/>
</dbReference>
<keyword evidence="2" id="KW-1133">Transmembrane helix</keyword>